<sequence length="36" mass="4201">RSLPPWDSQWCLLDEDLHDNFSWSSAALMITFFASI</sequence>
<dbReference type="AlphaFoldDB" id="A0A6V7HE87"/>
<gene>
    <name evidence="1" type="ORF">MHI_LOCUS740267</name>
</gene>
<comment type="caution">
    <text evidence="1">The sequence shown here is derived from an EMBL/GenBank/DDBJ whole genome shotgun (WGS) entry which is preliminary data.</text>
</comment>
<dbReference type="Proteomes" id="UP000752696">
    <property type="component" value="Unassembled WGS sequence"/>
</dbReference>
<evidence type="ECO:0000313" key="1">
    <source>
        <dbReference type="EMBL" id="CAD1477669.1"/>
    </source>
</evidence>
<feature type="non-terminal residue" evidence="1">
    <location>
        <position position="36"/>
    </location>
</feature>
<dbReference type="OrthoDB" id="10523732at2759"/>
<dbReference type="EMBL" id="CAJDYZ010010160">
    <property type="protein sequence ID" value="CAD1477669.1"/>
    <property type="molecule type" value="Genomic_DNA"/>
</dbReference>
<evidence type="ECO:0000313" key="2">
    <source>
        <dbReference type="Proteomes" id="UP000752696"/>
    </source>
</evidence>
<protein>
    <submittedName>
        <fullName evidence="1">Uncharacterized protein</fullName>
    </submittedName>
</protein>
<name>A0A6V7HE87_9HYME</name>
<feature type="non-terminal residue" evidence="1">
    <location>
        <position position="1"/>
    </location>
</feature>
<reference evidence="1" key="1">
    <citation type="submission" date="2020-07" db="EMBL/GenBank/DDBJ databases">
        <authorList>
            <person name="Nazaruddin N."/>
        </authorList>
    </citation>
    <scope>NUCLEOTIDE SEQUENCE</scope>
</reference>
<proteinExistence type="predicted"/>
<organism evidence="1 2">
    <name type="scientific">Heterotrigona itama</name>
    <dbReference type="NCBI Taxonomy" id="395501"/>
    <lineage>
        <taxon>Eukaryota</taxon>
        <taxon>Metazoa</taxon>
        <taxon>Ecdysozoa</taxon>
        <taxon>Arthropoda</taxon>
        <taxon>Hexapoda</taxon>
        <taxon>Insecta</taxon>
        <taxon>Pterygota</taxon>
        <taxon>Neoptera</taxon>
        <taxon>Endopterygota</taxon>
        <taxon>Hymenoptera</taxon>
        <taxon>Apocrita</taxon>
        <taxon>Aculeata</taxon>
        <taxon>Apoidea</taxon>
        <taxon>Anthophila</taxon>
        <taxon>Apidae</taxon>
        <taxon>Heterotrigona</taxon>
    </lineage>
</organism>
<accession>A0A6V7HE87</accession>
<keyword evidence="2" id="KW-1185">Reference proteome</keyword>